<dbReference type="STRING" id="61635.BN85308530"/>
<dbReference type="EMBL" id="FO681348">
    <property type="protein sequence ID" value="CCV65874.1"/>
    <property type="molecule type" value="Genomic_DNA"/>
</dbReference>
<dbReference type="CDD" id="cd01166">
    <property type="entry name" value="KdgK"/>
    <property type="match status" value="1"/>
</dbReference>
<dbReference type="RefSeq" id="WP_030004736.1">
    <property type="nucleotide sequence ID" value="NC_022549.1"/>
</dbReference>
<protein>
    <submittedName>
        <fullName evidence="5">Putative 2-dehydro-3-deoxygluconokinase</fullName>
    </submittedName>
</protein>
<dbReference type="HOGENOM" id="CLU_027634_0_1_14"/>
<dbReference type="AlphaFoldDB" id="U4KT10"/>
<evidence type="ECO:0000256" key="3">
    <source>
        <dbReference type="ARBA" id="ARBA00022777"/>
    </source>
</evidence>
<evidence type="ECO:0000313" key="5">
    <source>
        <dbReference type="EMBL" id="CCV65874.1"/>
    </source>
</evidence>
<evidence type="ECO:0000259" key="4">
    <source>
        <dbReference type="Pfam" id="PF00294"/>
    </source>
</evidence>
<name>U4KT10_9MOLU</name>
<proteinExistence type="inferred from homology"/>
<dbReference type="OrthoDB" id="9813569at2"/>
<evidence type="ECO:0000256" key="2">
    <source>
        <dbReference type="ARBA" id="ARBA00022679"/>
    </source>
</evidence>
<sequence length="337" mass="38110">MINKTKILTFGEIMLRLTSPEYNTIEEAHHFIANYGGGEANVAVSLSRFGHDTYFISRLPNNQLGDSAIKHLKGNGVNTSFVDRGGSNIGIYFLESGFGGRPSKVIYNRKYAAITSIHIEKFDLKEIFQDAKWFHFSGINLALGQQVVDVLLQFLEACKQYGVTVSFDCNYRKTLWQEIDPKPFYKKVMPYVDVCFTSPFDAINLFGITSSETIKEKIDTDLLTKLMDTYQIKYLFGTKRTIYTATDNALGAYVMTLKETHEVSPIRFNIYDRIGGGDAFAAGIIHGLLNKEEDLEFVLKFGLATSVLKHTIWGDSLNLYEKDVLNYMQNESGKVIR</sequence>
<dbReference type="InterPro" id="IPR052700">
    <property type="entry name" value="Carb_kinase_PfkB-like"/>
</dbReference>
<keyword evidence="6" id="KW-1185">Reference proteome</keyword>
<keyword evidence="3 5" id="KW-0418">Kinase</keyword>
<evidence type="ECO:0000313" key="6">
    <source>
        <dbReference type="Proteomes" id="UP000032737"/>
    </source>
</evidence>
<dbReference type="PANTHER" id="PTHR43320:SF2">
    <property type="entry name" value="2-DEHYDRO-3-DEOXYGLUCONOKINASE_2-DEHYDRO-3-DEOXYGALACTONOKINASE"/>
    <property type="match status" value="1"/>
</dbReference>
<comment type="similarity">
    <text evidence="1">Belongs to the carbohydrate kinase PfkB family.</text>
</comment>
<accession>U4KT10</accession>
<dbReference type="PANTHER" id="PTHR43320">
    <property type="entry name" value="SUGAR KINASE"/>
    <property type="match status" value="1"/>
</dbReference>
<gene>
    <name evidence="5" type="primary">kdgK</name>
    <name evidence="5" type="ORF">BN85308530</name>
</gene>
<evidence type="ECO:0000256" key="1">
    <source>
        <dbReference type="ARBA" id="ARBA00010688"/>
    </source>
</evidence>
<dbReference type="Proteomes" id="UP000032737">
    <property type="component" value="Chromosome"/>
</dbReference>
<organism evidence="5 6">
    <name type="scientific">Acholeplasma brassicae</name>
    <dbReference type="NCBI Taxonomy" id="61635"/>
    <lineage>
        <taxon>Bacteria</taxon>
        <taxon>Bacillati</taxon>
        <taxon>Mycoplasmatota</taxon>
        <taxon>Mollicutes</taxon>
        <taxon>Acholeplasmatales</taxon>
        <taxon>Acholeplasmataceae</taxon>
        <taxon>Acholeplasma</taxon>
    </lineage>
</organism>
<dbReference type="Gene3D" id="3.40.1190.20">
    <property type="match status" value="1"/>
</dbReference>
<dbReference type="InterPro" id="IPR011611">
    <property type="entry name" value="PfkB_dom"/>
</dbReference>
<reference evidence="5 6" key="1">
    <citation type="journal article" date="2013" name="J. Mol. Microbiol. Biotechnol.">
        <title>Analysis of the Complete Genomes of Acholeplasma brassicae , A. palmae and A. laidlawii and Their Comparison to the Obligate Parasites from ' Candidatus Phytoplasma'.</title>
        <authorList>
            <person name="Kube M."/>
            <person name="Siewert C."/>
            <person name="Migdoll A.M."/>
            <person name="Duduk B."/>
            <person name="Holz S."/>
            <person name="Rabus R."/>
            <person name="Seemuller E."/>
            <person name="Mitrovic J."/>
            <person name="Muller I."/>
            <person name="Buttner C."/>
            <person name="Reinhardt R."/>
        </authorList>
    </citation>
    <scope>NUCLEOTIDE SEQUENCE [LARGE SCALE GENOMIC DNA]</scope>
    <source>
        <strain evidence="6">0502</strain>
    </source>
</reference>
<feature type="domain" description="Carbohydrate kinase PfkB" evidence="4">
    <location>
        <begin position="4"/>
        <end position="308"/>
    </location>
</feature>
<dbReference type="GO" id="GO:0016301">
    <property type="term" value="F:kinase activity"/>
    <property type="evidence" value="ECO:0007669"/>
    <property type="project" value="UniProtKB-KW"/>
</dbReference>
<dbReference type="InterPro" id="IPR029056">
    <property type="entry name" value="Ribokinase-like"/>
</dbReference>
<dbReference type="Pfam" id="PF00294">
    <property type="entry name" value="PfkB"/>
    <property type="match status" value="1"/>
</dbReference>
<dbReference type="KEGG" id="abra:BN85308530"/>
<dbReference type="SUPFAM" id="SSF53613">
    <property type="entry name" value="Ribokinase-like"/>
    <property type="match status" value="1"/>
</dbReference>
<keyword evidence="2" id="KW-0808">Transferase</keyword>